<organism evidence="1">
    <name type="scientific">Streptomyces sp. SID7499</name>
    <dbReference type="NCBI Taxonomy" id="2706086"/>
    <lineage>
        <taxon>Bacteria</taxon>
        <taxon>Bacillati</taxon>
        <taxon>Actinomycetota</taxon>
        <taxon>Actinomycetes</taxon>
        <taxon>Kitasatosporales</taxon>
        <taxon>Streptomycetaceae</taxon>
        <taxon>Streptomyces</taxon>
    </lineage>
</organism>
<feature type="non-terminal residue" evidence="1">
    <location>
        <position position="103"/>
    </location>
</feature>
<reference evidence="1" key="1">
    <citation type="submission" date="2020-01" db="EMBL/GenBank/DDBJ databases">
        <title>Insect and environment-associated Actinomycetes.</title>
        <authorList>
            <person name="Currrie C."/>
            <person name="Chevrette M."/>
            <person name="Carlson C."/>
            <person name="Stubbendieck R."/>
            <person name="Wendt-Pienkowski E."/>
        </authorList>
    </citation>
    <scope>NUCLEOTIDE SEQUENCE</scope>
    <source>
        <strain evidence="1">SID7499</strain>
    </source>
</reference>
<comment type="caution">
    <text evidence="1">The sequence shown here is derived from an EMBL/GenBank/DDBJ whole genome shotgun (WGS) entry which is preliminary data.</text>
</comment>
<gene>
    <name evidence="1" type="ORF">G3M58_85335</name>
</gene>
<dbReference type="Gene3D" id="3.40.50.11980">
    <property type="match status" value="1"/>
</dbReference>
<protein>
    <submittedName>
        <fullName evidence="1">Hsp70 family protein</fullName>
    </submittedName>
</protein>
<dbReference type="EMBL" id="JAAGMN010009143">
    <property type="protein sequence ID" value="NEE21479.1"/>
    <property type="molecule type" value="Genomic_DNA"/>
</dbReference>
<evidence type="ECO:0000313" key="1">
    <source>
        <dbReference type="EMBL" id="NEE21479.1"/>
    </source>
</evidence>
<feature type="non-terminal residue" evidence="1">
    <location>
        <position position="1"/>
    </location>
</feature>
<name>A0A6G3XUI5_9ACTN</name>
<proteinExistence type="predicted"/>
<dbReference type="AlphaFoldDB" id="A0A6G3XUI5"/>
<sequence>RPPRAMGGKPSFAALQAAVRSLRFKHPDSDIHVVVDATLRHDVSTEERPLVEAAIGDGSVVQPPAGTEGRGDALVISIAHEVGGLIVSNDNFAPFQRANPWLR</sequence>
<accession>A0A6G3XUI5</accession>